<keyword evidence="6" id="KW-0029">Amino-acid transport</keyword>
<keyword evidence="9" id="KW-1185">Reference proteome</keyword>
<dbReference type="InterPro" id="IPR003439">
    <property type="entry name" value="ABC_transporter-like_ATP-bd"/>
</dbReference>
<organism evidence="8 9">
    <name type="scientific">Herbaspirillum rhizosphaerae</name>
    <dbReference type="NCBI Taxonomy" id="346179"/>
    <lineage>
        <taxon>Bacteria</taxon>
        <taxon>Pseudomonadati</taxon>
        <taxon>Pseudomonadota</taxon>
        <taxon>Betaproteobacteria</taxon>
        <taxon>Burkholderiales</taxon>
        <taxon>Oxalobacteraceae</taxon>
        <taxon>Herbaspirillum</taxon>
    </lineage>
</organism>
<dbReference type="SMART" id="SM00382">
    <property type="entry name" value="AAA"/>
    <property type="match status" value="1"/>
</dbReference>
<evidence type="ECO:0000256" key="1">
    <source>
        <dbReference type="ARBA" id="ARBA00005417"/>
    </source>
</evidence>
<evidence type="ECO:0000256" key="3">
    <source>
        <dbReference type="ARBA" id="ARBA00022475"/>
    </source>
</evidence>
<keyword evidence="5 8" id="KW-0067">ATP-binding</keyword>
<reference evidence="8 9" key="1">
    <citation type="journal article" date="2024" name="Chem. Sci.">
        <title>Discovery of megapolipeptins by genome mining of a Burkholderiales bacteria collection.</title>
        <authorList>
            <person name="Paulo B.S."/>
            <person name="Recchia M.J.J."/>
            <person name="Lee S."/>
            <person name="Fergusson C.H."/>
            <person name="Romanowski S.B."/>
            <person name="Hernandez A."/>
            <person name="Krull N."/>
            <person name="Liu D.Y."/>
            <person name="Cavanagh H."/>
            <person name="Bos A."/>
            <person name="Gray C.A."/>
            <person name="Murphy B.T."/>
            <person name="Linington R.G."/>
            <person name="Eustaquio A.S."/>
        </authorList>
    </citation>
    <scope>NUCLEOTIDE SEQUENCE [LARGE SCALE GENOMIC DNA]</scope>
    <source>
        <strain evidence="8 9">RL21-008-BIB-B</strain>
    </source>
</reference>
<comment type="similarity">
    <text evidence="1">Belongs to the ABC transporter superfamily.</text>
</comment>
<dbReference type="SUPFAM" id="SSF52540">
    <property type="entry name" value="P-loop containing nucleoside triphosphate hydrolases"/>
    <property type="match status" value="1"/>
</dbReference>
<evidence type="ECO:0000256" key="6">
    <source>
        <dbReference type="ARBA" id="ARBA00022970"/>
    </source>
</evidence>
<dbReference type="PROSITE" id="PS50893">
    <property type="entry name" value="ABC_TRANSPORTER_2"/>
    <property type="match status" value="1"/>
</dbReference>
<sequence>MSEAALTLSDMSSGYKDSIVVRNVSLSVHPGEIVALVGKNGMGKTTLLKSIMGYLPKQNGSVRLFGKDVTRQPAHRVARSNIAYAPQSRSLFHDLNIRDNLRLGLSKDKLFDERFAEVEDLFPFLKGRMAQRAGTLSGGEQKMLLIARALMVRPALILIDEVTEGMQPSVIDRVATALLHQRKTHGTSILFVEQNVPFAVAVADRYTVLKLGEIVETGDTAGADCQRDIMRHLSV</sequence>
<dbReference type="InterPro" id="IPR017871">
    <property type="entry name" value="ABC_transporter-like_CS"/>
</dbReference>
<dbReference type="RefSeq" id="WP_265215725.1">
    <property type="nucleotide sequence ID" value="NZ_JAQQFR010000004.1"/>
</dbReference>
<dbReference type="InterPro" id="IPR027417">
    <property type="entry name" value="P-loop_NTPase"/>
</dbReference>
<evidence type="ECO:0000313" key="9">
    <source>
        <dbReference type="Proteomes" id="UP001629214"/>
    </source>
</evidence>
<feature type="domain" description="ABC transporter" evidence="7">
    <location>
        <begin position="6"/>
        <end position="235"/>
    </location>
</feature>
<evidence type="ECO:0000256" key="2">
    <source>
        <dbReference type="ARBA" id="ARBA00022448"/>
    </source>
</evidence>
<evidence type="ECO:0000256" key="5">
    <source>
        <dbReference type="ARBA" id="ARBA00022840"/>
    </source>
</evidence>
<keyword evidence="3" id="KW-0472">Membrane</keyword>
<keyword evidence="2" id="KW-0813">Transport</keyword>
<dbReference type="EMBL" id="JAQQFR010000004">
    <property type="protein sequence ID" value="MFL9878409.1"/>
    <property type="molecule type" value="Genomic_DNA"/>
</dbReference>
<dbReference type="Proteomes" id="UP001629214">
    <property type="component" value="Unassembled WGS sequence"/>
</dbReference>
<evidence type="ECO:0000256" key="4">
    <source>
        <dbReference type="ARBA" id="ARBA00022741"/>
    </source>
</evidence>
<evidence type="ECO:0000259" key="7">
    <source>
        <dbReference type="PROSITE" id="PS50893"/>
    </source>
</evidence>
<accession>A0ABW8Z5U2</accession>
<comment type="caution">
    <text evidence="8">The sequence shown here is derived from an EMBL/GenBank/DDBJ whole genome shotgun (WGS) entry which is preliminary data.</text>
</comment>
<proteinExistence type="inferred from homology"/>
<keyword evidence="4" id="KW-0547">Nucleotide-binding</keyword>
<dbReference type="InterPro" id="IPR052156">
    <property type="entry name" value="BCAA_Transport_ATP-bd_LivF"/>
</dbReference>
<dbReference type="GO" id="GO:0005524">
    <property type="term" value="F:ATP binding"/>
    <property type="evidence" value="ECO:0007669"/>
    <property type="project" value="UniProtKB-KW"/>
</dbReference>
<protein>
    <submittedName>
        <fullName evidence="8">ABC transporter ATP-binding protein</fullName>
    </submittedName>
</protein>
<gene>
    <name evidence="8" type="ORF">PQR63_08455</name>
</gene>
<evidence type="ECO:0000313" key="8">
    <source>
        <dbReference type="EMBL" id="MFL9878409.1"/>
    </source>
</evidence>
<dbReference type="CDD" id="cd03224">
    <property type="entry name" value="ABC_TM1139_LivF_branched"/>
    <property type="match status" value="1"/>
</dbReference>
<dbReference type="InterPro" id="IPR003593">
    <property type="entry name" value="AAA+_ATPase"/>
</dbReference>
<name>A0ABW8Z5U2_9BURK</name>
<keyword evidence="3" id="KW-1003">Cell membrane</keyword>
<dbReference type="PANTHER" id="PTHR43820">
    <property type="entry name" value="HIGH-AFFINITY BRANCHED-CHAIN AMINO ACID TRANSPORT ATP-BINDING PROTEIN LIVF"/>
    <property type="match status" value="1"/>
</dbReference>
<dbReference type="PANTHER" id="PTHR43820:SF5">
    <property type="entry name" value="HIGH-AFFINITY BRANCHED-CHAIN AMINO ACID TRANSPORT ATP-BINDING PROTEIN"/>
    <property type="match status" value="1"/>
</dbReference>
<dbReference type="PROSITE" id="PS00211">
    <property type="entry name" value="ABC_TRANSPORTER_1"/>
    <property type="match status" value="1"/>
</dbReference>
<dbReference type="Pfam" id="PF00005">
    <property type="entry name" value="ABC_tran"/>
    <property type="match status" value="1"/>
</dbReference>
<dbReference type="Gene3D" id="3.40.50.300">
    <property type="entry name" value="P-loop containing nucleotide triphosphate hydrolases"/>
    <property type="match status" value="1"/>
</dbReference>